<feature type="transmembrane region" description="Helical" evidence="6">
    <location>
        <begin position="510"/>
        <end position="531"/>
    </location>
</feature>
<keyword evidence="2 5" id="KW-0812">Transmembrane</keyword>
<accession>A0A1H7TIE4</accession>
<proteinExistence type="predicted"/>
<dbReference type="PANTHER" id="PTHR42829">
    <property type="entry name" value="NADH-UBIQUINONE OXIDOREDUCTASE CHAIN 5"/>
    <property type="match status" value="1"/>
</dbReference>
<sequence>MALNDFFSSAPIAPALLAPSLWMIIALPLLGALVCGLFGRRLGRENVHLVACASVAGSFVLSVLAFWATSSGAPSVPDTFGGFRTSHAIWTDLGTWFSAGSFRVNFGLLVDHLSGTLMLVITGVGFLIHLYSTAYMEHDDGYWRYFAYLNLFVAMMLTLVMADNLVLLFVGWEGVGMASYLLIGFWYTDSAKAWAGRKAFITNRIGDFAFLIATFLLVTLVSAFSQQASAEDFRFVRTFRNGQSTETGRGDPARFQAGVAMRGPVTFQGLETLARALPEQQSNGAVTLTTPIAEGPLKGRTFGGVLTVALLLFLLGAAGKSAQLPLYVWLPDAMAGPTPVSALIHAATMVTAGIYLFARMSSLLVLSPVVMATIACIGAATALLAALIAFAQDDIKKVLAYSTVSQLGIMFMGLGTGIFWAAVLHLVTHAFFKACLFLGAGSVMHGNGDETDIKKLGGLRHEMRWTWVTFAIATLAITGIVPLSGFFSKDAIFHGVHHNLLTGYAWVNHLLYPVGLLITACTAFYMSRLYLLTFEGKRSSEAKLAHAHESSWAMTLPLVLLAVLSVVSAVYAFPLLKGRPEALMDNFLSSVFGPTRDIVRSAGTLVLDDSQPKMVDYLVAWVVSLVGGGAAAFLYLSFFPARRGQPVPAFALQTRRVAQNKFYVDELYELILIRPVKFLSFLLYRVVDSFLIDTVLVRGSAWLTVRAGSALRYLQTGDAQAYAAVMALALLGGVVYALFQVL</sequence>
<dbReference type="PANTHER" id="PTHR42829:SF2">
    <property type="entry name" value="NADH-UBIQUINONE OXIDOREDUCTASE CHAIN 5"/>
    <property type="match status" value="1"/>
</dbReference>
<evidence type="ECO:0000256" key="4">
    <source>
        <dbReference type="ARBA" id="ARBA00023136"/>
    </source>
</evidence>
<dbReference type="AlphaFoldDB" id="A0A1H7TIE4"/>
<dbReference type="Pfam" id="PF00361">
    <property type="entry name" value="Proton_antipo_M"/>
    <property type="match status" value="2"/>
</dbReference>
<dbReference type="Gene3D" id="1.20.5.2700">
    <property type="match status" value="1"/>
</dbReference>
<dbReference type="EMBL" id="FOAP01000009">
    <property type="protein sequence ID" value="SEL84672.1"/>
    <property type="molecule type" value="Genomic_DNA"/>
</dbReference>
<feature type="domain" description="NADH-Ubiquinone oxidoreductase (complex I) chain 5 N-terminal" evidence="8">
    <location>
        <begin position="96"/>
        <end position="146"/>
    </location>
</feature>
<dbReference type="InterPro" id="IPR003945">
    <property type="entry name" value="NU5C-like"/>
</dbReference>
<reference evidence="10" key="1">
    <citation type="submission" date="2016-10" db="EMBL/GenBank/DDBJ databases">
        <authorList>
            <person name="Varghese N."/>
            <person name="Submissions S."/>
        </authorList>
    </citation>
    <scope>NUCLEOTIDE SEQUENCE [LARGE SCALE GENOMIC DNA]</scope>
    <source>
        <strain evidence="10">DSM 17044</strain>
    </source>
</reference>
<feature type="transmembrane region" description="Helical" evidence="6">
    <location>
        <begin position="721"/>
        <end position="739"/>
    </location>
</feature>
<feature type="transmembrane region" description="Helical" evidence="6">
    <location>
        <begin position="398"/>
        <end position="420"/>
    </location>
</feature>
<dbReference type="GO" id="GO:0003954">
    <property type="term" value="F:NADH dehydrogenase activity"/>
    <property type="evidence" value="ECO:0007669"/>
    <property type="project" value="TreeGrafter"/>
</dbReference>
<dbReference type="GO" id="GO:0042773">
    <property type="term" value="P:ATP synthesis coupled electron transport"/>
    <property type="evidence" value="ECO:0007669"/>
    <property type="project" value="InterPro"/>
</dbReference>
<dbReference type="Pfam" id="PF00662">
    <property type="entry name" value="Proton_antipo_N"/>
    <property type="match status" value="1"/>
</dbReference>
<evidence type="ECO:0000256" key="1">
    <source>
        <dbReference type="ARBA" id="ARBA00004127"/>
    </source>
</evidence>
<feature type="transmembrane region" description="Helical" evidence="6">
    <location>
        <begin position="208"/>
        <end position="225"/>
    </location>
</feature>
<feature type="transmembrane region" description="Helical" evidence="6">
    <location>
        <begin position="112"/>
        <end position="130"/>
    </location>
</feature>
<keyword evidence="10" id="KW-1185">Reference proteome</keyword>
<feature type="transmembrane region" description="Helical" evidence="6">
    <location>
        <begin position="617"/>
        <end position="636"/>
    </location>
</feature>
<feature type="transmembrane region" description="Helical" evidence="6">
    <location>
        <begin position="364"/>
        <end position="391"/>
    </location>
</feature>
<feature type="transmembrane region" description="Helical" evidence="6">
    <location>
        <begin position="142"/>
        <end position="160"/>
    </location>
</feature>
<feature type="domain" description="NADH:quinone oxidoreductase/Mrp antiporter transmembrane" evidence="7">
    <location>
        <begin position="307"/>
        <end position="497"/>
    </location>
</feature>
<evidence type="ECO:0000256" key="6">
    <source>
        <dbReference type="SAM" id="Phobius"/>
    </source>
</evidence>
<feature type="transmembrane region" description="Helical" evidence="6">
    <location>
        <begin position="465"/>
        <end position="487"/>
    </location>
</feature>
<dbReference type="GO" id="GO:0012505">
    <property type="term" value="C:endomembrane system"/>
    <property type="evidence" value="ECO:0007669"/>
    <property type="project" value="UniProtKB-SubCell"/>
</dbReference>
<evidence type="ECO:0000259" key="7">
    <source>
        <dbReference type="Pfam" id="PF00361"/>
    </source>
</evidence>
<dbReference type="NCBIfam" id="TIGR01974">
    <property type="entry name" value="NDH_I_L"/>
    <property type="match status" value="1"/>
</dbReference>
<dbReference type="InterPro" id="IPR001516">
    <property type="entry name" value="Proton_antipo_N"/>
</dbReference>
<dbReference type="Proteomes" id="UP000182719">
    <property type="component" value="Unassembled WGS sequence"/>
</dbReference>
<dbReference type="PRINTS" id="PR01434">
    <property type="entry name" value="NADHDHGNASE5"/>
</dbReference>
<dbReference type="GO" id="GO:0015990">
    <property type="term" value="P:electron transport coupled proton transport"/>
    <property type="evidence" value="ECO:0007669"/>
    <property type="project" value="TreeGrafter"/>
</dbReference>
<feature type="transmembrane region" description="Helical" evidence="6">
    <location>
        <begin position="46"/>
        <end position="68"/>
    </location>
</feature>
<feature type="transmembrane region" description="Helical" evidence="6">
    <location>
        <begin position="301"/>
        <end position="319"/>
    </location>
</feature>
<dbReference type="GO" id="GO:0008137">
    <property type="term" value="F:NADH dehydrogenase (ubiquinone) activity"/>
    <property type="evidence" value="ECO:0007669"/>
    <property type="project" value="InterPro"/>
</dbReference>
<feature type="transmembrane region" description="Helical" evidence="6">
    <location>
        <begin position="426"/>
        <end position="444"/>
    </location>
</feature>
<dbReference type="GO" id="GO:0016020">
    <property type="term" value="C:membrane"/>
    <property type="evidence" value="ECO:0007669"/>
    <property type="project" value="UniProtKB-SubCell"/>
</dbReference>
<protein>
    <submittedName>
        <fullName evidence="9">NADH dehydrogenase subunit L</fullName>
    </submittedName>
</protein>
<comment type="subcellular location">
    <subcellularLocation>
        <location evidence="1">Endomembrane system</location>
        <topology evidence="1">Multi-pass membrane protein</topology>
    </subcellularLocation>
    <subcellularLocation>
        <location evidence="5">Membrane</location>
        <topology evidence="5">Multi-pass membrane protein</topology>
    </subcellularLocation>
</comment>
<feature type="domain" description="NADH:quinone oxidoreductase/Mrp antiporter transmembrane" evidence="7">
    <location>
        <begin position="162"/>
        <end position="221"/>
    </location>
</feature>
<dbReference type="InterPro" id="IPR001750">
    <property type="entry name" value="ND/Mrp_TM"/>
</dbReference>
<evidence type="ECO:0000256" key="3">
    <source>
        <dbReference type="ARBA" id="ARBA00022989"/>
    </source>
</evidence>
<name>A0A1H7TIE4_STIAU</name>
<evidence type="ECO:0000259" key="8">
    <source>
        <dbReference type="Pfam" id="PF00662"/>
    </source>
</evidence>
<dbReference type="InterPro" id="IPR018393">
    <property type="entry name" value="NADHpl_OxRdtase_5_subgr"/>
</dbReference>
<keyword evidence="3 6" id="KW-1133">Transmembrane helix</keyword>
<feature type="transmembrane region" description="Helical" evidence="6">
    <location>
        <begin position="20"/>
        <end position="39"/>
    </location>
</feature>
<dbReference type="OrthoDB" id="9805769at2"/>
<evidence type="ECO:0000313" key="10">
    <source>
        <dbReference type="Proteomes" id="UP000182719"/>
    </source>
</evidence>
<feature type="transmembrane region" description="Helical" evidence="6">
    <location>
        <begin position="340"/>
        <end position="358"/>
    </location>
</feature>
<dbReference type="RefSeq" id="WP_075007729.1">
    <property type="nucleotide sequence ID" value="NZ_FOAP01000009.1"/>
</dbReference>
<organism evidence="9 10">
    <name type="scientific">Stigmatella aurantiaca</name>
    <dbReference type="NCBI Taxonomy" id="41"/>
    <lineage>
        <taxon>Bacteria</taxon>
        <taxon>Pseudomonadati</taxon>
        <taxon>Myxococcota</taxon>
        <taxon>Myxococcia</taxon>
        <taxon>Myxococcales</taxon>
        <taxon>Cystobacterineae</taxon>
        <taxon>Archangiaceae</taxon>
        <taxon>Stigmatella</taxon>
    </lineage>
</organism>
<gene>
    <name evidence="9" type="ORF">SAMN05444354_10930</name>
</gene>
<keyword evidence="4 6" id="KW-0472">Membrane</keyword>
<evidence type="ECO:0000256" key="5">
    <source>
        <dbReference type="RuleBase" id="RU000320"/>
    </source>
</evidence>
<evidence type="ECO:0000256" key="2">
    <source>
        <dbReference type="ARBA" id="ARBA00022692"/>
    </source>
</evidence>
<feature type="transmembrane region" description="Helical" evidence="6">
    <location>
        <begin position="166"/>
        <end position="187"/>
    </location>
</feature>
<evidence type="ECO:0000313" key="9">
    <source>
        <dbReference type="EMBL" id="SEL84672.1"/>
    </source>
</evidence>
<feature type="transmembrane region" description="Helical" evidence="6">
    <location>
        <begin position="552"/>
        <end position="573"/>
    </location>
</feature>